<dbReference type="InterPro" id="IPR045339">
    <property type="entry name" value="DUF6534"/>
</dbReference>
<reference evidence="4" key="1">
    <citation type="submission" date="2023-03" db="EMBL/GenBank/DDBJ databases">
        <title>Massive genome expansion in bonnet fungi (Mycena s.s.) driven by repeated elements and novel gene families across ecological guilds.</title>
        <authorList>
            <consortium name="Lawrence Berkeley National Laboratory"/>
            <person name="Harder C.B."/>
            <person name="Miyauchi S."/>
            <person name="Viragh M."/>
            <person name="Kuo A."/>
            <person name="Thoen E."/>
            <person name="Andreopoulos B."/>
            <person name="Lu D."/>
            <person name="Skrede I."/>
            <person name="Drula E."/>
            <person name="Henrissat B."/>
            <person name="Morin E."/>
            <person name="Kohler A."/>
            <person name="Barry K."/>
            <person name="LaButti K."/>
            <person name="Morin E."/>
            <person name="Salamov A."/>
            <person name="Lipzen A."/>
            <person name="Mereny Z."/>
            <person name="Hegedus B."/>
            <person name="Baldrian P."/>
            <person name="Stursova M."/>
            <person name="Weitz H."/>
            <person name="Taylor A."/>
            <person name="Grigoriev I.V."/>
            <person name="Nagy L.G."/>
            <person name="Martin F."/>
            <person name="Kauserud H."/>
        </authorList>
    </citation>
    <scope>NUCLEOTIDE SEQUENCE</scope>
    <source>
        <strain evidence="4">9144</strain>
    </source>
</reference>
<proteinExistence type="predicted"/>
<feature type="domain" description="DUF6534" evidence="3">
    <location>
        <begin position="164"/>
        <end position="251"/>
    </location>
</feature>
<dbReference type="Proteomes" id="UP001219525">
    <property type="component" value="Unassembled WGS sequence"/>
</dbReference>
<keyword evidence="2" id="KW-0812">Transmembrane</keyword>
<keyword evidence="5" id="KW-1185">Reference proteome</keyword>
<feature type="compositionally biased region" description="Basic and acidic residues" evidence="1">
    <location>
        <begin position="294"/>
        <end position="303"/>
    </location>
</feature>
<dbReference type="PANTHER" id="PTHR40465">
    <property type="entry name" value="CHROMOSOME 1, WHOLE GENOME SHOTGUN SEQUENCE"/>
    <property type="match status" value="1"/>
</dbReference>
<gene>
    <name evidence="4" type="ORF">GGX14DRAFT_514511</name>
</gene>
<comment type="caution">
    <text evidence="4">The sequence shown here is derived from an EMBL/GenBank/DDBJ whole genome shotgun (WGS) entry which is preliminary data.</text>
</comment>
<accession>A0AAD6YHC4</accession>
<evidence type="ECO:0000313" key="4">
    <source>
        <dbReference type="EMBL" id="KAJ7221562.1"/>
    </source>
</evidence>
<keyword evidence="2" id="KW-0472">Membrane</keyword>
<sequence>MDIGQLTIPLFVGTLLNWSLLGVLIVQVYLYFLAFPKDQRANKLVVVFVIIAETLQTFGDTRNTIRTFGAGWGNPAMLDEVGWAWFSVPVLGSTIGCVGQMFFAWRIYVIGGGTLVIPIVIGTITLFQWGAGIWTGVQISNAGRFSLLTFKSMKPPVAWLSATALADLIIVAGTVYYLLRARQPGFRGATHAAVNRIIKVTIETGIPCAVFAIIDLALFVKYNGNNYHLGTCIWISKVYSNSIMAILNSRMQIGHDAIFQASVNMSDMVFQSRVAGGAATSHVTVQLATSQESVSDHDDDSSRHPQALNFKSSLGELPV</sequence>
<feature type="transmembrane region" description="Helical" evidence="2">
    <location>
        <begin position="200"/>
        <end position="220"/>
    </location>
</feature>
<evidence type="ECO:0000313" key="5">
    <source>
        <dbReference type="Proteomes" id="UP001219525"/>
    </source>
</evidence>
<feature type="transmembrane region" description="Helical" evidence="2">
    <location>
        <begin position="81"/>
        <end position="103"/>
    </location>
</feature>
<dbReference type="EMBL" id="JARJCW010000008">
    <property type="protein sequence ID" value="KAJ7221562.1"/>
    <property type="molecule type" value="Genomic_DNA"/>
</dbReference>
<feature type="transmembrane region" description="Helical" evidence="2">
    <location>
        <begin position="157"/>
        <end position="179"/>
    </location>
</feature>
<dbReference type="AlphaFoldDB" id="A0AAD6YHC4"/>
<evidence type="ECO:0000256" key="1">
    <source>
        <dbReference type="SAM" id="MobiDB-lite"/>
    </source>
</evidence>
<feature type="region of interest" description="Disordered" evidence="1">
    <location>
        <begin position="290"/>
        <end position="319"/>
    </location>
</feature>
<feature type="transmembrane region" description="Helical" evidence="2">
    <location>
        <begin position="6"/>
        <end position="32"/>
    </location>
</feature>
<protein>
    <recommendedName>
        <fullName evidence="3">DUF6534 domain-containing protein</fullName>
    </recommendedName>
</protein>
<dbReference type="Pfam" id="PF20152">
    <property type="entry name" value="DUF6534"/>
    <property type="match status" value="1"/>
</dbReference>
<keyword evidence="2" id="KW-1133">Transmembrane helix</keyword>
<feature type="transmembrane region" description="Helical" evidence="2">
    <location>
        <begin position="115"/>
        <end position="137"/>
    </location>
</feature>
<name>A0AAD6YHC4_9AGAR</name>
<dbReference type="PANTHER" id="PTHR40465:SF1">
    <property type="entry name" value="DUF6534 DOMAIN-CONTAINING PROTEIN"/>
    <property type="match status" value="1"/>
</dbReference>
<evidence type="ECO:0000259" key="3">
    <source>
        <dbReference type="Pfam" id="PF20152"/>
    </source>
</evidence>
<evidence type="ECO:0000256" key="2">
    <source>
        <dbReference type="SAM" id="Phobius"/>
    </source>
</evidence>
<feature type="transmembrane region" description="Helical" evidence="2">
    <location>
        <begin position="44"/>
        <end position="61"/>
    </location>
</feature>
<organism evidence="4 5">
    <name type="scientific">Mycena pura</name>
    <dbReference type="NCBI Taxonomy" id="153505"/>
    <lineage>
        <taxon>Eukaryota</taxon>
        <taxon>Fungi</taxon>
        <taxon>Dikarya</taxon>
        <taxon>Basidiomycota</taxon>
        <taxon>Agaricomycotina</taxon>
        <taxon>Agaricomycetes</taxon>
        <taxon>Agaricomycetidae</taxon>
        <taxon>Agaricales</taxon>
        <taxon>Marasmiineae</taxon>
        <taxon>Mycenaceae</taxon>
        <taxon>Mycena</taxon>
    </lineage>
</organism>